<dbReference type="Pfam" id="PF02566">
    <property type="entry name" value="OsmC"/>
    <property type="match status" value="1"/>
</dbReference>
<dbReference type="RefSeq" id="WP_111312893.1">
    <property type="nucleotide sequence ID" value="NZ_JAWFOS010000020.1"/>
</dbReference>
<dbReference type="InterPro" id="IPR015946">
    <property type="entry name" value="KH_dom-like_a/b"/>
</dbReference>
<sequence length="156" mass="17501">MKQHTYQTTVEWVGNLGRGTSSYTAYERDFIVSALNKPNILGSADPAFRGDKTRWNPEDMLLASISACHKLWYLHFCAINNILVQEYRDEAIAIMDEGNSEHAGRFISATLKPRVRISSESDAVKALALHENAHQACFIANSLNFPVKCEALIEKD</sequence>
<dbReference type="SUPFAM" id="SSF82784">
    <property type="entry name" value="OsmC-like"/>
    <property type="match status" value="1"/>
</dbReference>
<organism evidence="1 2">
    <name type="scientific">Haemophilus parahaemolyticus</name>
    <dbReference type="NCBI Taxonomy" id="735"/>
    <lineage>
        <taxon>Bacteria</taxon>
        <taxon>Pseudomonadati</taxon>
        <taxon>Pseudomonadota</taxon>
        <taxon>Gammaproteobacteria</taxon>
        <taxon>Pasteurellales</taxon>
        <taxon>Pasteurellaceae</taxon>
        <taxon>Haemophilus</taxon>
    </lineage>
</organism>
<accession>A0A369ZHF8</accession>
<name>A0A369ZHF8_HAEPH</name>
<dbReference type="Proteomes" id="UP000253999">
    <property type="component" value="Unassembled WGS sequence"/>
</dbReference>
<dbReference type="PANTHER" id="PTHR42830">
    <property type="entry name" value="OSMOTICALLY INDUCIBLE FAMILY PROTEIN"/>
    <property type="match status" value="1"/>
</dbReference>
<dbReference type="InterPro" id="IPR052707">
    <property type="entry name" value="OsmC_Ohr_Peroxiredoxin"/>
</dbReference>
<comment type="caution">
    <text evidence="1">The sequence shown here is derived from an EMBL/GenBank/DDBJ whole genome shotgun (WGS) entry which is preliminary data.</text>
</comment>
<dbReference type="Gene3D" id="3.30.300.20">
    <property type="match status" value="1"/>
</dbReference>
<evidence type="ECO:0000313" key="1">
    <source>
        <dbReference type="EMBL" id="RDF04738.1"/>
    </source>
</evidence>
<evidence type="ECO:0000313" key="2">
    <source>
        <dbReference type="Proteomes" id="UP000253999"/>
    </source>
</evidence>
<dbReference type="InterPro" id="IPR003718">
    <property type="entry name" value="OsmC/Ohr_fam"/>
</dbReference>
<dbReference type="PANTHER" id="PTHR42830:SF2">
    <property type="entry name" value="OSMC_OHR FAMILY PROTEIN"/>
    <property type="match status" value="1"/>
</dbReference>
<dbReference type="EMBL" id="QEQD01000004">
    <property type="protein sequence ID" value="RDF04738.1"/>
    <property type="molecule type" value="Genomic_DNA"/>
</dbReference>
<dbReference type="AlphaFoldDB" id="A0A369ZHF8"/>
<proteinExistence type="predicted"/>
<reference evidence="1 2" key="1">
    <citation type="submission" date="2018-05" db="EMBL/GenBank/DDBJ databases">
        <title>Draft Genome Sequences for a Diverse set of 7 Haemophilus Species.</title>
        <authorList>
            <person name="Nichols M."/>
            <person name="Topaz N."/>
            <person name="Wang X."/>
            <person name="Wang X."/>
            <person name="Boxrud D."/>
        </authorList>
    </citation>
    <scope>NUCLEOTIDE SEQUENCE [LARGE SCALE GENOMIC DNA]</scope>
    <source>
        <strain evidence="1 2">C2010039593</strain>
    </source>
</reference>
<protein>
    <submittedName>
        <fullName evidence="1">OsmC family peroxiredoxin</fullName>
    </submittedName>
</protein>
<gene>
    <name evidence="1" type="ORF">DPV98_05020</name>
</gene>
<dbReference type="InterPro" id="IPR036102">
    <property type="entry name" value="OsmC/Ohrsf"/>
</dbReference>